<name>A0A162SDS9_9CLOT</name>
<evidence type="ECO:0008006" key="3">
    <source>
        <dbReference type="Google" id="ProtNLM"/>
    </source>
</evidence>
<keyword evidence="2" id="KW-1185">Reference proteome</keyword>
<comment type="caution">
    <text evidence="1">The sequence shown here is derived from an EMBL/GenBank/DDBJ whole genome shotgun (WGS) entry which is preliminary data.</text>
</comment>
<sequence length="49" mass="5196">MSFLVDKDLVSQFGSLTLKSGRENDRGGFSIEPEIQADSDCGGGCSTCH</sequence>
<gene>
    <name evidence="1" type="ORF">CLMAG_28670</name>
</gene>
<dbReference type="PATRIC" id="fig|1121326.3.peg.2885"/>
<dbReference type="RefSeq" id="WP_242873036.1">
    <property type="nucleotide sequence ID" value="NZ_FQXL01000016.1"/>
</dbReference>
<protein>
    <recommendedName>
        <fullName evidence="3">HesB-like selenoprotein</fullName>
    </recommendedName>
</protein>
<dbReference type="Proteomes" id="UP000076603">
    <property type="component" value="Unassembled WGS sequence"/>
</dbReference>
<evidence type="ECO:0000313" key="2">
    <source>
        <dbReference type="Proteomes" id="UP000076603"/>
    </source>
</evidence>
<accession>A0A162SDS9</accession>
<reference evidence="1 2" key="1">
    <citation type="submission" date="2016-04" db="EMBL/GenBank/DDBJ databases">
        <title>Genome sequence of Clostridium magnum DSM 2767.</title>
        <authorList>
            <person name="Poehlein A."/>
            <person name="Uhlig R."/>
            <person name="Fischer R."/>
            <person name="Bahl H."/>
            <person name="Daniel R."/>
        </authorList>
    </citation>
    <scope>NUCLEOTIDE SEQUENCE [LARGE SCALE GENOMIC DNA]</scope>
    <source>
        <strain evidence="1 2">DSM 2767</strain>
    </source>
</reference>
<organism evidence="1 2">
    <name type="scientific">Clostridium magnum DSM 2767</name>
    <dbReference type="NCBI Taxonomy" id="1121326"/>
    <lineage>
        <taxon>Bacteria</taxon>
        <taxon>Bacillati</taxon>
        <taxon>Bacillota</taxon>
        <taxon>Clostridia</taxon>
        <taxon>Eubacteriales</taxon>
        <taxon>Clostridiaceae</taxon>
        <taxon>Clostridium</taxon>
    </lineage>
</organism>
<evidence type="ECO:0000313" key="1">
    <source>
        <dbReference type="EMBL" id="KZL91109.1"/>
    </source>
</evidence>
<proteinExistence type="predicted"/>
<dbReference type="EMBL" id="LWAE01000003">
    <property type="protein sequence ID" value="KZL91109.1"/>
    <property type="molecule type" value="Genomic_DNA"/>
</dbReference>
<dbReference type="AlphaFoldDB" id="A0A162SDS9"/>